<keyword evidence="10" id="KW-1185">Reference proteome</keyword>
<organism evidence="8">
    <name type="scientific">Streptomyces auratus AGR0001</name>
    <dbReference type="NCBI Taxonomy" id="1160718"/>
    <lineage>
        <taxon>Bacteria</taxon>
        <taxon>Bacillati</taxon>
        <taxon>Actinomycetota</taxon>
        <taxon>Actinomycetes</taxon>
        <taxon>Kitasatosporales</taxon>
        <taxon>Streptomycetaceae</taxon>
        <taxon>Streptomyces</taxon>
    </lineage>
</organism>
<feature type="transmembrane region" description="Helical" evidence="6">
    <location>
        <begin position="334"/>
        <end position="359"/>
    </location>
</feature>
<evidence type="ECO:0000313" key="9">
    <source>
        <dbReference type="EMBL" id="QTZ95400.1"/>
    </source>
</evidence>
<feature type="transmembrane region" description="Helical" evidence="6">
    <location>
        <begin position="280"/>
        <end position="299"/>
    </location>
</feature>
<accession>J1SDV9</accession>
<keyword evidence="4 6" id="KW-0472">Membrane</keyword>
<feature type="region of interest" description="Disordered" evidence="5">
    <location>
        <begin position="1"/>
        <end position="27"/>
    </location>
</feature>
<dbReference type="PANTHER" id="PTHR23518">
    <property type="entry name" value="C-METHYLTRANSFERASE"/>
    <property type="match status" value="1"/>
</dbReference>
<evidence type="ECO:0000256" key="1">
    <source>
        <dbReference type="ARBA" id="ARBA00004651"/>
    </source>
</evidence>
<keyword evidence="2 6" id="KW-0812">Transmembrane</keyword>
<dbReference type="Gene3D" id="1.20.1250.20">
    <property type="entry name" value="MFS general substrate transporter like domains"/>
    <property type="match status" value="1"/>
</dbReference>
<dbReference type="GO" id="GO:0005886">
    <property type="term" value="C:plasma membrane"/>
    <property type="evidence" value="ECO:0007669"/>
    <property type="project" value="UniProtKB-SubCell"/>
</dbReference>
<dbReference type="InterPro" id="IPR005829">
    <property type="entry name" value="Sugar_transporter_CS"/>
</dbReference>
<dbReference type="PANTHER" id="PTHR23518:SF2">
    <property type="entry name" value="MAJOR FACILITATOR SUPERFAMILY TRANSPORTER"/>
    <property type="match status" value="1"/>
</dbReference>
<dbReference type="eggNOG" id="COG2211">
    <property type="taxonomic scope" value="Bacteria"/>
</dbReference>
<dbReference type="Proteomes" id="UP000009036">
    <property type="component" value="Chromosome"/>
</dbReference>
<sequence length="427" mass="43979">MYLTERPSAAAATTPPDDRRPAPGRRPLAALPSTVLVLGTVSLITDVSSEMITAVLPLYLVAELGLSPLGFGVLDGVYNGVSALVRLVGGRLSDRGAGGGHKTVAAVGYGLSALCKPLLLMVHSLPWIGAVLAVDRTGKGLRTAPRDAMISLAAEPAARGRAFGVHRAMDTAGALCGPLVAFLLLRAAAEGYDAVFTVSFCIAVLGVVVLLLFVPGRARDTARRTAERAPAQPRMPVRALLGRPEVRRLTGCAVLLGLTTISDSFLYLTLQRRLDLPAGWFPLLPLGTAAAFLLLAVPLGAIADRLGRRRLFLAGHLALLGAYGLLVAPLTGGPLLVCAVLVLHGAFYAATDGVLAAATADTVPEEVRGSGLALVQTGQTAARFVCSLAFGAAWTAWGDRTAVLAAALGLALAAALSARLLRHAAPA</sequence>
<dbReference type="STRING" id="1160718.SU9_00205"/>
<reference evidence="8" key="1">
    <citation type="journal article" date="2012" name="J. Bacteriol.">
        <title>Genome Sequence of Streptomyces auratus Strain AGR0001, a Phoslactomycin-Producing Actinomycete.</title>
        <authorList>
            <person name="Han X."/>
            <person name="Li M."/>
            <person name="Ding Z."/>
            <person name="Zhao J."/>
            <person name="Ji K."/>
            <person name="Wen M."/>
            <person name="Lu T."/>
        </authorList>
    </citation>
    <scope>NUCLEOTIDE SEQUENCE [LARGE SCALE GENOMIC DNA]</scope>
    <source>
        <strain evidence="8">AGR0001</strain>
    </source>
</reference>
<evidence type="ECO:0000256" key="3">
    <source>
        <dbReference type="ARBA" id="ARBA00022989"/>
    </source>
</evidence>
<feature type="transmembrane region" description="Helical" evidence="6">
    <location>
        <begin position="194"/>
        <end position="214"/>
    </location>
</feature>
<dbReference type="InterPro" id="IPR011701">
    <property type="entry name" value="MFS"/>
</dbReference>
<gene>
    <name evidence="8" type="ORF">SU9_00205</name>
    <name evidence="9" type="ORF">SU9_031330</name>
</gene>
<dbReference type="InterPro" id="IPR020846">
    <property type="entry name" value="MFS_dom"/>
</dbReference>
<name>J1SDV9_9ACTN</name>
<dbReference type="HOGENOM" id="CLU_040020_1_0_11"/>
<keyword evidence="3 6" id="KW-1133">Transmembrane helix</keyword>
<evidence type="ECO:0000259" key="7">
    <source>
        <dbReference type="PROSITE" id="PS50850"/>
    </source>
</evidence>
<dbReference type="PROSITE" id="PS00216">
    <property type="entry name" value="SUGAR_TRANSPORT_1"/>
    <property type="match status" value="1"/>
</dbReference>
<dbReference type="Pfam" id="PF00083">
    <property type="entry name" value="Sugar_tr"/>
    <property type="match status" value="1"/>
</dbReference>
<dbReference type="OrthoDB" id="9803985at2"/>
<dbReference type="InterPro" id="IPR005828">
    <property type="entry name" value="MFS_sugar_transport-like"/>
</dbReference>
<dbReference type="InterPro" id="IPR036259">
    <property type="entry name" value="MFS_trans_sf"/>
</dbReference>
<feature type="transmembrane region" description="Helical" evidence="6">
    <location>
        <begin position="249"/>
        <end position="268"/>
    </location>
</feature>
<dbReference type="EMBL" id="AJGV01000002">
    <property type="protein sequence ID" value="EJJ09112.1"/>
    <property type="molecule type" value="Genomic_DNA"/>
</dbReference>
<feature type="transmembrane region" description="Helical" evidence="6">
    <location>
        <begin position="403"/>
        <end position="421"/>
    </location>
</feature>
<dbReference type="PATRIC" id="fig|1160718.3.peg.42"/>
<dbReference type="AlphaFoldDB" id="J1SDV9"/>
<protein>
    <submittedName>
        <fullName evidence="9">MFS transporter</fullName>
    </submittedName>
    <submittedName>
        <fullName evidence="8">Transmembrane efflux protein</fullName>
    </submittedName>
</protein>
<comment type="subcellular location">
    <subcellularLocation>
        <location evidence="1">Cell membrane</location>
        <topology evidence="1">Multi-pass membrane protein</topology>
    </subcellularLocation>
</comment>
<dbReference type="Pfam" id="PF07690">
    <property type="entry name" value="MFS_1"/>
    <property type="match status" value="1"/>
</dbReference>
<proteinExistence type="predicted"/>
<dbReference type="KEGG" id="sauh:SU9_031330"/>
<feature type="domain" description="Major facilitator superfamily (MFS) profile" evidence="7">
    <location>
        <begin position="34"/>
        <end position="425"/>
    </location>
</feature>
<evidence type="ECO:0000256" key="6">
    <source>
        <dbReference type="SAM" id="Phobius"/>
    </source>
</evidence>
<dbReference type="EMBL" id="CP072931">
    <property type="protein sequence ID" value="QTZ95400.1"/>
    <property type="molecule type" value="Genomic_DNA"/>
</dbReference>
<dbReference type="GO" id="GO:0022857">
    <property type="term" value="F:transmembrane transporter activity"/>
    <property type="evidence" value="ECO:0007669"/>
    <property type="project" value="InterPro"/>
</dbReference>
<evidence type="ECO:0000256" key="2">
    <source>
        <dbReference type="ARBA" id="ARBA00022692"/>
    </source>
</evidence>
<dbReference type="PROSITE" id="PS50850">
    <property type="entry name" value="MFS"/>
    <property type="match status" value="1"/>
</dbReference>
<dbReference type="CDD" id="cd17370">
    <property type="entry name" value="MFS_MJ1317_like"/>
    <property type="match status" value="1"/>
</dbReference>
<evidence type="ECO:0000313" key="8">
    <source>
        <dbReference type="EMBL" id="EJJ09112.1"/>
    </source>
</evidence>
<dbReference type="SUPFAM" id="SSF103473">
    <property type="entry name" value="MFS general substrate transporter"/>
    <property type="match status" value="1"/>
</dbReference>
<feature type="compositionally biased region" description="Low complexity" evidence="5">
    <location>
        <begin position="1"/>
        <end position="15"/>
    </location>
</feature>
<evidence type="ECO:0000256" key="5">
    <source>
        <dbReference type="SAM" id="MobiDB-lite"/>
    </source>
</evidence>
<evidence type="ECO:0000256" key="4">
    <source>
        <dbReference type="ARBA" id="ARBA00023136"/>
    </source>
</evidence>
<reference evidence="9" key="2">
    <citation type="submission" date="2021-04" db="EMBL/GenBank/DDBJ databases">
        <authorList>
            <person name="Wen M.-L."/>
            <person name="Han X.-L."/>
            <person name="Xiong J."/>
        </authorList>
    </citation>
    <scope>NUCLEOTIDE SEQUENCE</scope>
    <source>
        <strain evidence="9">AGR0001</strain>
    </source>
</reference>
<evidence type="ECO:0000313" key="10">
    <source>
        <dbReference type="Proteomes" id="UP000009036"/>
    </source>
</evidence>
<dbReference type="RefSeq" id="WP_006601629.1">
    <property type="nucleotide sequence ID" value="NZ_CP072931.1"/>
</dbReference>